<accession>A0AAV1DKW4</accession>
<dbReference type="EMBL" id="OX459122">
    <property type="protein sequence ID" value="CAI9107676.1"/>
    <property type="molecule type" value="Genomic_DNA"/>
</dbReference>
<gene>
    <name evidence="10" type="ORF">OLC1_LOCUS15931</name>
</gene>
<name>A0AAV1DKW4_OLDCO</name>
<evidence type="ECO:0000256" key="8">
    <source>
        <dbReference type="PROSITE-ProRule" id="PRU00042"/>
    </source>
</evidence>
<dbReference type="PROSITE" id="PS00028">
    <property type="entry name" value="ZINC_FINGER_C2H2_1"/>
    <property type="match status" value="1"/>
</dbReference>
<dbReference type="InterPro" id="IPR013087">
    <property type="entry name" value="Znf_C2H2_type"/>
</dbReference>
<evidence type="ECO:0000256" key="6">
    <source>
        <dbReference type="ARBA" id="ARBA00023163"/>
    </source>
</evidence>
<dbReference type="PANTHER" id="PTHR45801">
    <property type="entry name" value="OS07G0101800 PROTEIN"/>
    <property type="match status" value="1"/>
</dbReference>
<keyword evidence="11" id="KW-1185">Reference proteome</keyword>
<keyword evidence="3 8" id="KW-0863">Zinc-finger</keyword>
<keyword evidence="6" id="KW-0804">Transcription</keyword>
<dbReference type="Proteomes" id="UP001161247">
    <property type="component" value="Chromosome 5"/>
</dbReference>
<evidence type="ECO:0000256" key="5">
    <source>
        <dbReference type="ARBA" id="ARBA00023015"/>
    </source>
</evidence>
<dbReference type="Gene3D" id="3.30.160.60">
    <property type="entry name" value="Classic Zinc Finger"/>
    <property type="match status" value="1"/>
</dbReference>
<evidence type="ECO:0000256" key="7">
    <source>
        <dbReference type="ARBA" id="ARBA00023242"/>
    </source>
</evidence>
<proteinExistence type="predicted"/>
<dbReference type="GO" id="GO:0005634">
    <property type="term" value="C:nucleus"/>
    <property type="evidence" value="ECO:0007669"/>
    <property type="project" value="UniProtKB-SubCell"/>
</dbReference>
<dbReference type="Pfam" id="PF13912">
    <property type="entry name" value="zf-C2H2_6"/>
    <property type="match status" value="1"/>
</dbReference>
<reference evidence="10" key="1">
    <citation type="submission" date="2023-03" db="EMBL/GenBank/DDBJ databases">
        <authorList>
            <person name="Julca I."/>
        </authorList>
    </citation>
    <scope>NUCLEOTIDE SEQUENCE</scope>
</reference>
<dbReference type="PANTHER" id="PTHR45801:SF107">
    <property type="entry name" value="TRANSCRIPTIONAL REGULATOR SUPERMAN-LIKE"/>
    <property type="match status" value="1"/>
</dbReference>
<dbReference type="SUPFAM" id="SSF57667">
    <property type="entry name" value="beta-beta-alpha zinc fingers"/>
    <property type="match status" value="1"/>
</dbReference>
<evidence type="ECO:0000313" key="11">
    <source>
        <dbReference type="Proteomes" id="UP001161247"/>
    </source>
</evidence>
<comment type="subcellular location">
    <subcellularLocation>
        <location evidence="1">Nucleus</location>
    </subcellularLocation>
</comment>
<protein>
    <submittedName>
        <fullName evidence="10">OLC1v1007089C1</fullName>
    </submittedName>
</protein>
<keyword evidence="5" id="KW-0805">Transcription regulation</keyword>
<keyword evidence="4" id="KW-0862">Zinc</keyword>
<evidence type="ECO:0000256" key="3">
    <source>
        <dbReference type="ARBA" id="ARBA00022771"/>
    </source>
</evidence>
<feature type="domain" description="C2H2-type" evidence="9">
    <location>
        <begin position="39"/>
        <end position="66"/>
    </location>
</feature>
<evidence type="ECO:0000256" key="1">
    <source>
        <dbReference type="ARBA" id="ARBA00004123"/>
    </source>
</evidence>
<sequence>MEKVKMHSSGTTDLKKIRNSNNMMRDYGKLLSPWPERNYRCSFCKKEYKSAQALGGHMNVHRRDRARMRLSSPSSSVVENSTPLVINTTNPYPNHTIASSSSSASPSSSLACQLSSPCNMMTQYCPFSSPSSASITDEEKVAMVPQLYSQHPLMKTRDFGIDLNKRAPVVELSEQLPAVVMTKRNSYSLVWMKEEEKDDHLDLELRLGFSR</sequence>
<dbReference type="GO" id="GO:0008270">
    <property type="term" value="F:zinc ion binding"/>
    <property type="evidence" value="ECO:0007669"/>
    <property type="project" value="UniProtKB-KW"/>
</dbReference>
<keyword evidence="7" id="KW-0539">Nucleus</keyword>
<evidence type="ECO:0000259" key="9">
    <source>
        <dbReference type="PROSITE" id="PS50157"/>
    </source>
</evidence>
<dbReference type="PROSITE" id="PS50157">
    <property type="entry name" value="ZINC_FINGER_C2H2_2"/>
    <property type="match status" value="1"/>
</dbReference>
<dbReference type="SMART" id="SM00355">
    <property type="entry name" value="ZnF_C2H2"/>
    <property type="match status" value="1"/>
</dbReference>
<dbReference type="InterPro" id="IPR052426">
    <property type="entry name" value="Plant_dev_regulator"/>
</dbReference>
<evidence type="ECO:0000256" key="4">
    <source>
        <dbReference type="ARBA" id="ARBA00022833"/>
    </source>
</evidence>
<keyword evidence="2" id="KW-0479">Metal-binding</keyword>
<dbReference type="AlphaFoldDB" id="A0AAV1DKW4"/>
<evidence type="ECO:0000256" key="2">
    <source>
        <dbReference type="ARBA" id="ARBA00022723"/>
    </source>
</evidence>
<evidence type="ECO:0000313" key="10">
    <source>
        <dbReference type="EMBL" id="CAI9107676.1"/>
    </source>
</evidence>
<organism evidence="10 11">
    <name type="scientific">Oldenlandia corymbosa var. corymbosa</name>
    <dbReference type="NCBI Taxonomy" id="529605"/>
    <lineage>
        <taxon>Eukaryota</taxon>
        <taxon>Viridiplantae</taxon>
        <taxon>Streptophyta</taxon>
        <taxon>Embryophyta</taxon>
        <taxon>Tracheophyta</taxon>
        <taxon>Spermatophyta</taxon>
        <taxon>Magnoliopsida</taxon>
        <taxon>eudicotyledons</taxon>
        <taxon>Gunneridae</taxon>
        <taxon>Pentapetalae</taxon>
        <taxon>asterids</taxon>
        <taxon>lamiids</taxon>
        <taxon>Gentianales</taxon>
        <taxon>Rubiaceae</taxon>
        <taxon>Rubioideae</taxon>
        <taxon>Spermacoceae</taxon>
        <taxon>Hedyotis-Oldenlandia complex</taxon>
        <taxon>Oldenlandia</taxon>
    </lineage>
</organism>
<dbReference type="InterPro" id="IPR036236">
    <property type="entry name" value="Znf_C2H2_sf"/>
</dbReference>